<feature type="transmembrane region" description="Helical" evidence="2">
    <location>
        <begin position="46"/>
        <end position="63"/>
    </location>
</feature>
<dbReference type="InterPro" id="IPR036890">
    <property type="entry name" value="HATPase_C_sf"/>
</dbReference>
<evidence type="ECO:0008006" key="5">
    <source>
        <dbReference type="Google" id="ProtNLM"/>
    </source>
</evidence>
<evidence type="ECO:0000313" key="4">
    <source>
        <dbReference type="Proteomes" id="UP000216057"/>
    </source>
</evidence>
<dbReference type="AlphaFoldDB" id="A0A261GD41"/>
<dbReference type="EMBL" id="MWWZ01000004">
    <property type="protein sequence ID" value="OZG69173.1"/>
    <property type="molecule type" value="Genomic_DNA"/>
</dbReference>
<comment type="caution">
    <text evidence="3">The sequence shown here is derived from an EMBL/GenBank/DDBJ whole genome shotgun (WGS) entry which is preliminary data.</text>
</comment>
<proteinExistence type="predicted"/>
<organism evidence="3 4">
    <name type="scientific">Bifidobacterium eulemuris</name>
    <dbReference type="NCBI Taxonomy" id="1765219"/>
    <lineage>
        <taxon>Bacteria</taxon>
        <taxon>Bacillati</taxon>
        <taxon>Actinomycetota</taxon>
        <taxon>Actinomycetes</taxon>
        <taxon>Bifidobacteriales</taxon>
        <taxon>Bifidobacteriaceae</taxon>
        <taxon>Bifidobacterium</taxon>
    </lineage>
</organism>
<feature type="transmembrane region" description="Helical" evidence="2">
    <location>
        <begin position="140"/>
        <end position="161"/>
    </location>
</feature>
<gene>
    <name evidence="3" type="ORF">BEUL_0579</name>
</gene>
<feature type="coiled-coil region" evidence="1">
    <location>
        <begin position="163"/>
        <end position="190"/>
    </location>
</feature>
<dbReference type="Gene3D" id="3.30.565.10">
    <property type="entry name" value="Histidine kinase-like ATPase, C-terminal domain"/>
    <property type="match status" value="1"/>
</dbReference>
<keyword evidence="2" id="KW-1133">Transmembrane helix</keyword>
<accession>A0A261GD41</accession>
<evidence type="ECO:0000256" key="1">
    <source>
        <dbReference type="SAM" id="Coils"/>
    </source>
</evidence>
<keyword evidence="1" id="KW-0175">Coiled coil</keyword>
<evidence type="ECO:0000256" key="2">
    <source>
        <dbReference type="SAM" id="Phobius"/>
    </source>
</evidence>
<keyword evidence="2" id="KW-0812">Transmembrane</keyword>
<protein>
    <recommendedName>
        <fullName evidence="5">Histidine kinase</fullName>
    </recommendedName>
</protein>
<feature type="transmembrane region" description="Helical" evidence="2">
    <location>
        <begin position="98"/>
        <end position="128"/>
    </location>
</feature>
<dbReference type="OrthoDB" id="3240533at2"/>
<keyword evidence="2" id="KW-0472">Membrane</keyword>
<sequence length="418" mass="45603">MTVLQRVSQNVRAHWLRMLIALVCAVSFAAFLAGPLRRVMITSPDLAAMYALLLVLLTVNIAFPRVAGIGMAVLSMVSVVVFLNVYESPFSLAEVIPILVAYLMGSLAYSATIGISLPCCVMVCLSYVLPHRYLIPMAGLLVPDIGCVLECIAAFALGYALRLQTQLKNQQTQENELLRLRAQSEKLNRMRTRVNLQRLIHDSIAGDLSYIALITRPHAGQPVDADRIETVHHHAVAALTHTRQAIAMLSDETPLVDGTVEYPALPNPVMPDTVMQQSGAVPADLAKMIAQCDADLRRLGMDGGTTVLTAPDFTLGQDSESLARWDTVMSLMHEIYANIVTHGQLDGVYAVQIRLVNGEARIHAENETGESTSMSPILGSGTGLARQRRRIEQAHGSLDIFTQDGRFSLFAEIPLVIQ</sequence>
<feature type="transmembrane region" description="Helical" evidence="2">
    <location>
        <begin position="15"/>
        <end position="34"/>
    </location>
</feature>
<evidence type="ECO:0000313" key="3">
    <source>
        <dbReference type="EMBL" id="OZG69173.1"/>
    </source>
</evidence>
<dbReference type="Proteomes" id="UP000216057">
    <property type="component" value="Unassembled WGS sequence"/>
</dbReference>
<name>A0A261GD41_9BIFI</name>
<reference evidence="3 4" key="1">
    <citation type="journal article" date="2017" name="BMC Genomics">
        <title>Comparative genomic and phylogenomic analyses of the Bifidobacteriaceae family.</title>
        <authorList>
            <person name="Lugli G.A."/>
            <person name="Milani C."/>
            <person name="Turroni F."/>
            <person name="Duranti S."/>
            <person name="Mancabelli L."/>
            <person name="Mangifesta M."/>
            <person name="Ferrario C."/>
            <person name="Modesto M."/>
            <person name="Mattarelli P."/>
            <person name="Jiri K."/>
            <person name="van Sinderen D."/>
            <person name="Ventura M."/>
        </authorList>
    </citation>
    <scope>NUCLEOTIDE SEQUENCE [LARGE SCALE GENOMIC DNA]</scope>
    <source>
        <strain evidence="3 4">DSM 100216</strain>
    </source>
</reference>
<dbReference type="RefSeq" id="WP_094636208.1">
    <property type="nucleotide sequence ID" value="NZ_MWWZ01000004.1"/>
</dbReference>